<protein>
    <recommendedName>
        <fullName evidence="1">ABC transporter domain-containing protein</fullName>
    </recommendedName>
</protein>
<dbReference type="GO" id="GO:0016887">
    <property type="term" value="F:ATP hydrolysis activity"/>
    <property type="evidence" value="ECO:0007669"/>
    <property type="project" value="InterPro"/>
</dbReference>
<dbReference type="GO" id="GO:0005524">
    <property type="term" value="F:ATP binding"/>
    <property type="evidence" value="ECO:0007669"/>
    <property type="project" value="InterPro"/>
</dbReference>
<dbReference type="InterPro" id="IPR027417">
    <property type="entry name" value="P-loop_NTPase"/>
</dbReference>
<dbReference type="InterPro" id="IPR003439">
    <property type="entry name" value="ABC_transporter-like_ATP-bd"/>
</dbReference>
<dbReference type="EMBL" id="UYRV01124432">
    <property type="protein sequence ID" value="VDN34367.1"/>
    <property type="molecule type" value="Genomic_DNA"/>
</dbReference>
<dbReference type="Gene3D" id="3.40.50.300">
    <property type="entry name" value="P-loop containing nucleotide triphosphate hydrolases"/>
    <property type="match status" value="1"/>
</dbReference>
<reference evidence="2 3" key="1">
    <citation type="submission" date="2018-11" db="EMBL/GenBank/DDBJ databases">
        <authorList>
            <consortium name="Pathogen Informatics"/>
        </authorList>
    </citation>
    <scope>NUCLEOTIDE SEQUENCE [LARGE SCALE GENOMIC DNA]</scope>
</reference>
<feature type="domain" description="ABC transporter" evidence="1">
    <location>
        <begin position="13"/>
        <end position="59"/>
    </location>
</feature>
<dbReference type="OrthoDB" id="6500128at2759"/>
<proteinExistence type="predicted"/>
<keyword evidence="3" id="KW-1185">Reference proteome</keyword>
<dbReference type="PANTHER" id="PTHR43394">
    <property type="entry name" value="ATP-DEPENDENT PERMEASE MDL1, MITOCHONDRIAL"/>
    <property type="match status" value="1"/>
</dbReference>
<dbReference type="Proteomes" id="UP000271889">
    <property type="component" value="Unassembled WGS sequence"/>
</dbReference>
<sequence length="143" mass="15726">MIHGGQSSCLLSHFSFFKGFDTVIGEGALQLSGAEKQRIALARALVRRPQILVLDEATSALDTESEKAVQEALNVGKKNRTTICIAHRLSTVKDADKIIVFEEGRIVEKGDSIKSDLEIQMCFHAQISNQTNKKNSRSRCALP</sequence>
<evidence type="ECO:0000313" key="3">
    <source>
        <dbReference type="Proteomes" id="UP000271889"/>
    </source>
</evidence>
<dbReference type="SUPFAM" id="SSF52540">
    <property type="entry name" value="P-loop containing nucleoside triphosphate hydrolases"/>
    <property type="match status" value="1"/>
</dbReference>
<dbReference type="AlphaFoldDB" id="A0A3P7NIK3"/>
<dbReference type="PANTHER" id="PTHR43394:SF1">
    <property type="entry name" value="ATP-BINDING CASSETTE SUB-FAMILY B MEMBER 10, MITOCHONDRIAL"/>
    <property type="match status" value="1"/>
</dbReference>
<organism evidence="2 3">
    <name type="scientific">Cylicostephanus goldi</name>
    <name type="common">Nematode worm</name>
    <dbReference type="NCBI Taxonomy" id="71465"/>
    <lineage>
        <taxon>Eukaryota</taxon>
        <taxon>Metazoa</taxon>
        <taxon>Ecdysozoa</taxon>
        <taxon>Nematoda</taxon>
        <taxon>Chromadorea</taxon>
        <taxon>Rhabditida</taxon>
        <taxon>Rhabditina</taxon>
        <taxon>Rhabditomorpha</taxon>
        <taxon>Strongyloidea</taxon>
        <taxon>Strongylidae</taxon>
        <taxon>Cylicostephanus</taxon>
    </lineage>
</organism>
<dbReference type="Pfam" id="PF00005">
    <property type="entry name" value="ABC_tran"/>
    <property type="match status" value="1"/>
</dbReference>
<accession>A0A3P7NIK3</accession>
<gene>
    <name evidence="2" type="ORF">CGOC_LOCUS12613</name>
</gene>
<evidence type="ECO:0000313" key="2">
    <source>
        <dbReference type="EMBL" id="VDN34367.1"/>
    </source>
</evidence>
<dbReference type="InterPro" id="IPR039421">
    <property type="entry name" value="Type_1_exporter"/>
</dbReference>
<name>A0A3P7NIK3_CYLGO</name>
<evidence type="ECO:0000259" key="1">
    <source>
        <dbReference type="Pfam" id="PF00005"/>
    </source>
</evidence>
<dbReference type="GO" id="GO:0015421">
    <property type="term" value="F:ABC-type oligopeptide transporter activity"/>
    <property type="evidence" value="ECO:0007669"/>
    <property type="project" value="TreeGrafter"/>
</dbReference>